<dbReference type="AlphaFoldDB" id="A0A0E9UX75"/>
<accession>A0A0E9UX75</accession>
<proteinExistence type="predicted"/>
<sequence length="23" mass="2390">MLLWSVIGVGSTVLFTLLNAAAL</sequence>
<evidence type="ECO:0000256" key="1">
    <source>
        <dbReference type="SAM" id="Phobius"/>
    </source>
</evidence>
<keyword evidence="1" id="KW-1133">Transmembrane helix</keyword>
<dbReference type="EMBL" id="GBXM01038165">
    <property type="protein sequence ID" value="JAH70412.1"/>
    <property type="molecule type" value="Transcribed_RNA"/>
</dbReference>
<organism evidence="2">
    <name type="scientific">Anguilla anguilla</name>
    <name type="common">European freshwater eel</name>
    <name type="synonym">Muraena anguilla</name>
    <dbReference type="NCBI Taxonomy" id="7936"/>
    <lineage>
        <taxon>Eukaryota</taxon>
        <taxon>Metazoa</taxon>
        <taxon>Chordata</taxon>
        <taxon>Craniata</taxon>
        <taxon>Vertebrata</taxon>
        <taxon>Euteleostomi</taxon>
        <taxon>Actinopterygii</taxon>
        <taxon>Neopterygii</taxon>
        <taxon>Teleostei</taxon>
        <taxon>Anguilliformes</taxon>
        <taxon>Anguillidae</taxon>
        <taxon>Anguilla</taxon>
    </lineage>
</organism>
<reference evidence="2" key="2">
    <citation type="journal article" date="2015" name="Fish Shellfish Immunol.">
        <title>Early steps in the European eel (Anguilla anguilla)-Vibrio vulnificus interaction in the gills: Role of the RtxA13 toxin.</title>
        <authorList>
            <person name="Callol A."/>
            <person name="Pajuelo D."/>
            <person name="Ebbesson L."/>
            <person name="Teles M."/>
            <person name="MacKenzie S."/>
            <person name="Amaro C."/>
        </authorList>
    </citation>
    <scope>NUCLEOTIDE SEQUENCE</scope>
</reference>
<protein>
    <submittedName>
        <fullName evidence="2">Uncharacterized protein</fullName>
    </submittedName>
</protein>
<keyword evidence="1" id="KW-0472">Membrane</keyword>
<evidence type="ECO:0000313" key="2">
    <source>
        <dbReference type="EMBL" id="JAH70412.1"/>
    </source>
</evidence>
<name>A0A0E9UX75_ANGAN</name>
<keyword evidence="1" id="KW-0812">Transmembrane</keyword>
<reference evidence="2" key="1">
    <citation type="submission" date="2014-11" db="EMBL/GenBank/DDBJ databases">
        <authorList>
            <person name="Amaro Gonzalez C."/>
        </authorList>
    </citation>
    <scope>NUCLEOTIDE SEQUENCE</scope>
</reference>
<feature type="transmembrane region" description="Helical" evidence="1">
    <location>
        <begin position="6"/>
        <end position="22"/>
    </location>
</feature>